<keyword evidence="1" id="KW-0732">Signal</keyword>
<feature type="compositionally biased region" description="Low complexity" evidence="2">
    <location>
        <begin position="53"/>
        <end position="71"/>
    </location>
</feature>
<protein>
    <submittedName>
        <fullName evidence="4">CRTAC1 family protein</fullName>
    </submittedName>
</protein>
<proteinExistence type="predicted"/>
<evidence type="ECO:0000256" key="1">
    <source>
        <dbReference type="ARBA" id="ARBA00022729"/>
    </source>
</evidence>
<dbReference type="Pfam" id="PF07593">
    <property type="entry name" value="UnbV_ASPIC"/>
    <property type="match status" value="1"/>
</dbReference>
<name>A0AAU7DL60_9BACT</name>
<evidence type="ECO:0000313" key="4">
    <source>
        <dbReference type="EMBL" id="XBH18370.1"/>
    </source>
</evidence>
<evidence type="ECO:0000259" key="3">
    <source>
        <dbReference type="Pfam" id="PF07593"/>
    </source>
</evidence>
<organism evidence="4">
    <name type="scientific">Telmatobacter sp. DSM 110680</name>
    <dbReference type="NCBI Taxonomy" id="3036704"/>
    <lineage>
        <taxon>Bacteria</taxon>
        <taxon>Pseudomonadati</taxon>
        <taxon>Acidobacteriota</taxon>
        <taxon>Terriglobia</taxon>
        <taxon>Terriglobales</taxon>
        <taxon>Acidobacteriaceae</taxon>
        <taxon>Telmatobacter</taxon>
    </lineage>
</organism>
<accession>A0AAU7DL60</accession>
<sequence length="636" mass="69098">MVRSTENAVLSFTRRGFLKSLSRTAVVLSLEDVLKLARPAFGQQATQAPKGSARQAYKAPPRAAPKGAPSPVTGTPLGVQFVDVAKEAGLNVEMIFGGEHRNKYLLETTGCGAAFFDYDQDDWLDIFLVNGWRLEGFPKGHEPVCRLFKNNRDGTFTDVTMKSGLARSGWGQACCVGDYNNDGWNDLFVSYYGQNALFRNNGNGTFTEVTKEAGLLQDRLRWNSGCSFLDYNKDGHLDLFVGNYIDLDLKTTPLPEDANCTYKGIVVACGPPGLEGGKNLLYRNKGDGTFEDVSEKAGMWGTLGTYALSCGAADLDNTGWPNIYVANDSTSATYYVNQKDGTFKDQAIEAGVAYSPDGKPQAGMGVSIGDYNRDGMLDIVKTNFAGDTDSLFMNLGDGSFDDRTYQAGLGINTRLLGWGVSFIDIDNDGWLDILVANGHVYPEVDGTQVDAAYAERKYLYRNLRNGQFEDLSLSGGSGITTDAKARGFAVGDYDNDGDLDAVVNCVNAVPQLLRCDSTLNRSWVKIRLVGTKSNKTGIGARIKVVADTGSPVLTAKPGTPFAQIEEVRSCNGYYSASDLRIHFGLNDAKKVDLVEIRWPSGAVDTLKDLDVKRLYVIEEGGKILKNEALVPARKKA</sequence>
<feature type="domain" description="ASPIC/UnbV" evidence="3">
    <location>
        <begin position="537"/>
        <end position="615"/>
    </location>
</feature>
<dbReference type="InterPro" id="IPR027039">
    <property type="entry name" value="Crtac1"/>
</dbReference>
<evidence type="ECO:0000256" key="2">
    <source>
        <dbReference type="SAM" id="MobiDB-lite"/>
    </source>
</evidence>
<dbReference type="Gene3D" id="2.130.10.130">
    <property type="entry name" value="Integrin alpha, N-terminal"/>
    <property type="match status" value="2"/>
</dbReference>
<dbReference type="RefSeq" id="WP_348263595.1">
    <property type="nucleotide sequence ID" value="NZ_CP121196.1"/>
</dbReference>
<feature type="region of interest" description="Disordered" evidence="2">
    <location>
        <begin position="45"/>
        <end position="72"/>
    </location>
</feature>
<gene>
    <name evidence="4" type="ORF">P8935_03325</name>
</gene>
<dbReference type="InterPro" id="IPR028994">
    <property type="entry name" value="Integrin_alpha_N"/>
</dbReference>
<dbReference type="SUPFAM" id="SSF69318">
    <property type="entry name" value="Integrin alpha N-terminal domain"/>
    <property type="match status" value="1"/>
</dbReference>
<dbReference type="AlphaFoldDB" id="A0AAU7DL60"/>
<dbReference type="InterPro" id="IPR011519">
    <property type="entry name" value="UnbV_ASPIC"/>
</dbReference>
<dbReference type="Pfam" id="PF13517">
    <property type="entry name" value="FG-GAP_3"/>
    <property type="match status" value="3"/>
</dbReference>
<dbReference type="PANTHER" id="PTHR16026:SF0">
    <property type="entry name" value="CARTILAGE ACIDIC PROTEIN 1"/>
    <property type="match status" value="1"/>
</dbReference>
<dbReference type="InterPro" id="IPR013517">
    <property type="entry name" value="FG-GAP"/>
</dbReference>
<dbReference type="EMBL" id="CP121196">
    <property type="protein sequence ID" value="XBH18370.1"/>
    <property type="molecule type" value="Genomic_DNA"/>
</dbReference>
<dbReference type="PANTHER" id="PTHR16026">
    <property type="entry name" value="CARTILAGE ACIDIC PROTEIN 1"/>
    <property type="match status" value="1"/>
</dbReference>
<reference evidence="4" key="1">
    <citation type="submission" date="2023-03" db="EMBL/GenBank/DDBJ databases">
        <title>Edaphobacter sp.</title>
        <authorList>
            <person name="Huber K.J."/>
            <person name="Papendorf J."/>
            <person name="Pilke C."/>
            <person name="Bunk B."/>
            <person name="Sproeer C."/>
            <person name="Pester M."/>
        </authorList>
    </citation>
    <scope>NUCLEOTIDE SEQUENCE</scope>
    <source>
        <strain evidence="4">DSM 110680</strain>
    </source>
</reference>